<evidence type="ECO:0000259" key="1">
    <source>
        <dbReference type="Pfam" id="PF11838"/>
    </source>
</evidence>
<protein>
    <submittedName>
        <fullName evidence="2">ERAP1-like C-terminal domain-containing protein</fullName>
    </submittedName>
</protein>
<organism evidence="2 3">
    <name type="scientific">Paraglaciecola algarum</name>
    <dbReference type="NCBI Taxonomy" id="3050085"/>
    <lineage>
        <taxon>Bacteria</taxon>
        <taxon>Pseudomonadati</taxon>
        <taxon>Pseudomonadota</taxon>
        <taxon>Gammaproteobacteria</taxon>
        <taxon>Alteromonadales</taxon>
        <taxon>Alteromonadaceae</taxon>
        <taxon>Paraglaciecola</taxon>
    </lineage>
</organism>
<proteinExistence type="predicted"/>
<comment type="caution">
    <text evidence="2">The sequence shown here is derived from an EMBL/GenBank/DDBJ whole genome shotgun (WGS) entry which is preliminary data.</text>
</comment>
<dbReference type="InterPro" id="IPR024571">
    <property type="entry name" value="ERAP1-like_C_dom"/>
</dbReference>
<name>A0ABS9D823_9ALTE</name>
<evidence type="ECO:0000313" key="2">
    <source>
        <dbReference type="EMBL" id="MCF2948173.1"/>
    </source>
</evidence>
<dbReference type="Pfam" id="PF11838">
    <property type="entry name" value="ERAP1_C"/>
    <property type="match status" value="1"/>
</dbReference>
<dbReference type="Proteomes" id="UP001521137">
    <property type="component" value="Unassembled WGS sequence"/>
</dbReference>
<dbReference type="RefSeq" id="WP_235311816.1">
    <property type="nucleotide sequence ID" value="NZ_JAKGAS010000004.1"/>
</dbReference>
<gene>
    <name evidence="2" type="ORF">L0668_08655</name>
</gene>
<dbReference type="Gene3D" id="1.25.50.20">
    <property type="match status" value="1"/>
</dbReference>
<evidence type="ECO:0000313" key="3">
    <source>
        <dbReference type="Proteomes" id="UP001521137"/>
    </source>
</evidence>
<reference evidence="2 3" key="1">
    <citation type="submission" date="2022-01" db="EMBL/GenBank/DDBJ databases">
        <title>Paraglaciecola sp. G1-23.</title>
        <authorList>
            <person name="Jin M.S."/>
            <person name="Han D.M."/>
            <person name="Kim H.M."/>
            <person name="Jeon C.O."/>
        </authorList>
    </citation>
    <scope>NUCLEOTIDE SEQUENCE [LARGE SCALE GENOMIC DNA]</scope>
    <source>
        <strain evidence="2 3">G1-23</strain>
    </source>
</reference>
<accession>A0ABS9D823</accession>
<feature type="domain" description="ERAP1-like C-terminal" evidence="1">
    <location>
        <begin position="4"/>
        <end position="251"/>
    </location>
</feature>
<dbReference type="EMBL" id="JAKGAS010000004">
    <property type="protein sequence ID" value="MCF2948173.1"/>
    <property type="molecule type" value="Genomic_DNA"/>
</dbReference>
<keyword evidence="3" id="KW-1185">Reference proteome</keyword>
<sequence length="277" mass="30773">MMSILNVLVDDTDPLVGNAVVGTLNSLVYLVDESNEHLFAEYVSLKLSPWFKRLGVDEQADDSVTVSRLRAAVYGLLAKYSNTPEIQKISLSLANQYLADQQSIPRNMAIQALSNLAKFSTDDWFTKMQALYMSNSDASVRGTLRSAMKFKTPADVAKTLNFALTENVGPANTITMVRNAIASQDDLTMFYTWLDDNFNALSKKLPAYHLASMPEYLSQSCHTDNIKLATAFYTDKKADFEGMERSFEVAMNAANQCVSLKSTNQASFTQYIQSAIK</sequence>